<comment type="caution">
    <text evidence="14">The sequence shown here is derived from an EMBL/GenBank/DDBJ whole genome shotgun (WGS) entry which is preliminary data.</text>
</comment>
<dbReference type="GO" id="GO:0004820">
    <property type="term" value="F:glycine-tRNA ligase activity"/>
    <property type="evidence" value="ECO:0007669"/>
    <property type="project" value="UniProtKB-EC"/>
</dbReference>
<dbReference type="GO" id="GO:0070150">
    <property type="term" value="P:mitochondrial glycyl-tRNA aminoacylation"/>
    <property type="evidence" value="ECO:0007669"/>
    <property type="project" value="TreeGrafter"/>
</dbReference>
<keyword evidence="6" id="KW-0436">Ligase</keyword>
<dbReference type="PANTHER" id="PTHR10745:SF0">
    <property type="entry name" value="GLYCINE--TRNA LIGASE"/>
    <property type="match status" value="1"/>
</dbReference>
<keyword evidence="9" id="KW-0648">Protein biosynthesis</keyword>
<evidence type="ECO:0000256" key="2">
    <source>
        <dbReference type="ARBA" id="ARBA00008226"/>
    </source>
</evidence>
<dbReference type="Gene3D" id="3.30.40.230">
    <property type="match status" value="1"/>
</dbReference>
<sequence>METHRKEREARPTTAVGTPDGTDAQAHGAERDQPPSTSAAHRGRWDREALETVLRRRFFFAPAFEIYGGVAGLYDYGPPGCAMKNNLVQMWRQHFVLEEGMLELDGPALTPDPVLRTSGHVDKFQDWMVRDTETAACYRADHLLRDALQARLDDPTLSAARSSAERQDMERTLAHVDELTADELAAALRRFDVRAPDTNNPVSAPYSFNLMFQTQIGPTGTIPAYLRPETAQGMFVNFRRLLDYVGGRMPFACAQIGLAYRNEISPRAGLLRVREFMQAEIEHFVHPERKAHPRFHRVADDVLVLFPRDRQSAPPDSERHRVVRMRAGEAVAAAVIDNQTLAYFMARTQSFAYSIGLRPEHLRFRQHLANEMAHYARDCWDLEVETSYGWIECVGLADRACYDLKAHSEVSKVELVALDKYDEPRTVQVFEAVPVKRVIGQRFKRDARRLIELLQTRLDEVAKLRLHEALQTRGSHELDGFTITPDMVEFQRVSRTVHSETYYPSVIEPSFGIGRLLYCVLEHAFYVRAGDDEARAVLRLMPAMAPLKCAVLPLSKNEVFDPLLQRVSTALTRAAISFRADDSNASIGKRYARADELGIPFGITIDFDSVSDATVTVRERDSMQQLRGDIDAVVQAIADMCRGEAHWKSVSEERERYGLQRFEGQQTTHG</sequence>
<evidence type="ECO:0000259" key="13">
    <source>
        <dbReference type="PROSITE" id="PS50862"/>
    </source>
</evidence>
<dbReference type="EC" id="6.1.1.14" evidence="4"/>
<dbReference type="CDD" id="cd00858">
    <property type="entry name" value="GlyRS_anticodon"/>
    <property type="match status" value="1"/>
</dbReference>
<evidence type="ECO:0000256" key="9">
    <source>
        <dbReference type="ARBA" id="ARBA00022917"/>
    </source>
</evidence>
<reference evidence="14 15" key="1">
    <citation type="submission" date="2022-07" db="EMBL/GenBank/DDBJ databases">
        <title>Genome-wide signatures of adaptation to extreme environments.</title>
        <authorList>
            <person name="Cho C.H."/>
            <person name="Yoon H.S."/>
        </authorList>
    </citation>
    <scope>NUCLEOTIDE SEQUENCE [LARGE SCALE GENOMIC DNA]</scope>
    <source>
        <strain evidence="14 15">DBV 063 E5</strain>
    </source>
</reference>
<dbReference type="Gene3D" id="3.30.930.10">
    <property type="entry name" value="Bira Bifunctional Protein, Domain 2"/>
    <property type="match status" value="2"/>
</dbReference>
<dbReference type="InterPro" id="IPR002315">
    <property type="entry name" value="tRNA-synt_gly"/>
</dbReference>
<evidence type="ECO:0000256" key="10">
    <source>
        <dbReference type="ARBA" id="ARBA00023146"/>
    </source>
</evidence>
<dbReference type="Pfam" id="PF00587">
    <property type="entry name" value="tRNA-synt_2b"/>
    <property type="match status" value="1"/>
</dbReference>
<organism evidence="14 15">
    <name type="scientific">Cyanidium caldarium</name>
    <name type="common">Red alga</name>
    <dbReference type="NCBI Taxonomy" id="2771"/>
    <lineage>
        <taxon>Eukaryota</taxon>
        <taxon>Rhodophyta</taxon>
        <taxon>Bangiophyceae</taxon>
        <taxon>Cyanidiales</taxon>
        <taxon>Cyanidiaceae</taxon>
        <taxon>Cyanidium</taxon>
    </lineage>
</organism>
<comment type="similarity">
    <text evidence="2">Belongs to the class-II aminoacyl-tRNA synthetase family.</text>
</comment>
<evidence type="ECO:0000313" key="15">
    <source>
        <dbReference type="Proteomes" id="UP001301350"/>
    </source>
</evidence>
<evidence type="ECO:0000256" key="8">
    <source>
        <dbReference type="ARBA" id="ARBA00022840"/>
    </source>
</evidence>
<dbReference type="AlphaFoldDB" id="A0AAV9IXD3"/>
<dbReference type="InterPro" id="IPR033731">
    <property type="entry name" value="GlyRS-like_core"/>
</dbReference>
<evidence type="ECO:0000256" key="4">
    <source>
        <dbReference type="ARBA" id="ARBA00012829"/>
    </source>
</evidence>
<dbReference type="GO" id="GO:0005524">
    <property type="term" value="F:ATP binding"/>
    <property type="evidence" value="ECO:0007669"/>
    <property type="project" value="UniProtKB-KW"/>
</dbReference>
<evidence type="ECO:0000256" key="6">
    <source>
        <dbReference type="ARBA" id="ARBA00022598"/>
    </source>
</evidence>
<evidence type="ECO:0000256" key="3">
    <source>
        <dbReference type="ARBA" id="ARBA00011738"/>
    </source>
</evidence>
<dbReference type="PROSITE" id="PS50862">
    <property type="entry name" value="AA_TRNA_LIGASE_II"/>
    <property type="match status" value="1"/>
</dbReference>
<gene>
    <name evidence="14" type="ORF">CDCA_CDCA10G2993</name>
</gene>
<dbReference type="Gene3D" id="3.40.50.800">
    <property type="entry name" value="Anticodon-binding domain"/>
    <property type="match status" value="1"/>
</dbReference>
<dbReference type="FunFam" id="3.40.50.800:FF:000004">
    <property type="entry name" value="Glycine--tRNA ligase 2"/>
    <property type="match status" value="1"/>
</dbReference>
<dbReference type="SUPFAM" id="SSF52954">
    <property type="entry name" value="Class II aaRS ABD-related"/>
    <property type="match status" value="1"/>
</dbReference>
<dbReference type="FunFam" id="3.30.40.230:FF:000001">
    <property type="entry name" value="Glycine--tRNA ligase"/>
    <property type="match status" value="1"/>
</dbReference>
<evidence type="ECO:0000256" key="5">
    <source>
        <dbReference type="ARBA" id="ARBA00022490"/>
    </source>
</evidence>
<dbReference type="PRINTS" id="PR01043">
    <property type="entry name" value="TRNASYNTHGLY"/>
</dbReference>
<dbReference type="GO" id="GO:0005739">
    <property type="term" value="C:mitochondrion"/>
    <property type="evidence" value="ECO:0007669"/>
    <property type="project" value="TreeGrafter"/>
</dbReference>
<evidence type="ECO:0000256" key="11">
    <source>
        <dbReference type="ARBA" id="ARBA00030057"/>
    </source>
</evidence>
<dbReference type="InterPro" id="IPR006195">
    <property type="entry name" value="aa-tRNA-synth_II"/>
</dbReference>
<dbReference type="CDD" id="cd00774">
    <property type="entry name" value="GlyRS-like_core"/>
    <property type="match status" value="1"/>
</dbReference>
<dbReference type="FunFam" id="3.30.930.10:FF:000010">
    <property type="entry name" value="Glycyl-tRNA synthetase 1"/>
    <property type="match status" value="1"/>
</dbReference>
<dbReference type="InterPro" id="IPR002314">
    <property type="entry name" value="aa-tRNA-synt_IIb"/>
</dbReference>
<name>A0AAV9IXD3_CYACA</name>
<feature type="domain" description="Aminoacyl-transfer RNA synthetases class-II family profile" evidence="13">
    <location>
        <begin position="46"/>
        <end position="542"/>
    </location>
</feature>
<dbReference type="NCBIfam" id="NF003211">
    <property type="entry name" value="PRK04173.1"/>
    <property type="match status" value="1"/>
</dbReference>
<dbReference type="InterPro" id="IPR027031">
    <property type="entry name" value="Gly-tRNA_synthase/POLG2"/>
</dbReference>
<dbReference type="InterPro" id="IPR045864">
    <property type="entry name" value="aa-tRNA-synth_II/BPL/LPL"/>
</dbReference>
<dbReference type="Pfam" id="PF03129">
    <property type="entry name" value="HGTP_anticodon"/>
    <property type="match status" value="1"/>
</dbReference>
<protein>
    <recommendedName>
        <fullName evidence="4">glycine--tRNA ligase</fullName>
        <ecNumber evidence="4">6.1.1.14</ecNumber>
    </recommendedName>
    <alternativeName>
        <fullName evidence="11">Diadenosine tetraphosphate synthetase</fullName>
    </alternativeName>
</protein>
<keyword evidence="15" id="KW-1185">Reference proteome</keyword>
<comment type="subcellular location">
    <subcellularLocation>
        <location evidence="1">Cytoplasm</location>
    </subcellularLocation>
</comment>
<dbReference type="NCBIfam" id="TIGR00389">
    <property type="entry name" value="glyS_dimeric"/>
    <property type="match status" value="1"/>
</dbReference>
<keyword evidence="10" id="KW-0030">Aminoacyl-tRNA synthetase</keyword>
<keyword evidence="8" id="KW-0067">ATP-binding</keyword>
<dbReference type="PANTHER" id="PTHR10745">
    <property type="entry name" value="GLYCYL-TRNA SYNTHETASE/DNA POLYMERASE SUBUNIT GAMMA-2"/>
    <property type="match status" value="1"/>
</dbReference>
<feature type="compositionally biased region" description="Basic and acidic residues" evidence="12">
    <location>
        <begin position="1"/>
        <end position="11"/>
    </location>
</feature>
<evidence type="ECO:0000256" key="12">
    <source>
        <dbReference type="SAM" id="MobiDB-lite"/>
    </source>
</evidence>
<dbReference type="SUPFAM" id="SSF55681">
    <property type="entry name" value="Class II aaRS and biotin synthetases"/>
    <property type="match status" value="1"/>
</dbReference>
<evidence type="ECO:0000313" key="14">
    <source>
        <dbReference type="EMBL" id="KAK4536968.1"/>
    </source>
</evidence>
<dbReference type="Proteomes" id="UP001301350">
    <property type="component" value="Unassembled WGS sequence"/>
</dbReference>
<feature type="region of interest" description="Disordered" evidence="12">
    <location>
        <begin position="1"/>
        <end position="44"/>
    </location>
</feature>
<evidence type="ECO:0000256" key="7">
    <source>
        <dbReference type="ARBA" id="ARBA00022741"/>
    </source>
</evidence>
<evidence type="ECO:0000256" key="1">
    <source>
        <dbReference type="ARBA" id="ARBA00004496"/>
    </source>
</evidence>
<dbReference type="InterPro" id="IPR004154">
    <property type="entry name" value="Anticodon-bd"/>
</dbReference>
<keyword evidence="7" id="KW-0547">Nucleotide-binding</keyword>
<dbReference type="EMBL" id="JANCYW010000010">
    <property type="protein sequence ID" value="KAK4536968.1"/>
    <property type="molecule type" value="Genomic_DNA"/>
</dbReference>
<accession>A0AAV9IXD3</accession>
<dbReference type="InterPro" id="IPR036621">
    <property type="entry name" value="Anticodon-bd_dom_sf"/>
</dbReference>
<proteinExistence type="inferred from homology"/>
<keyword evidence="5" id="KW-0963">Cytoplasm</keyword>
<comment type="subunit">
    <text evidence="3">Homodimer.</text>
</comment>